<gene>
    <name evidence="3" type="ORF">BST20_09300</name>
</gene>
<dbReference type="AlphaFoldDB" id="A0AA91M0A7"/>
<feature type="signal peptide" evidence="1">
    <location>
        <begin position="1"/>
        <end position="33"/>
    </location>
</feature>
<dbReference type="InterPro" id="IPR025240">
    <property type="entry name" value="DUF4189"/>
</dbReference>
<reference evidence="3 4" key="1">
    <citation type="submission" date="2016-12" db="EMBL/GenBank/DDBJ databases">
        <title>The new phylogeny of genus Mycobacterium.</title>
        <authorList>
            <person name="Tortoli E."/>
            <person name="Trovato A."/>
            <person name="Cirillo D.M."/>
        </authorList>
    </citation>
    <scope>NUCLEOTIDE SEQUENCE [LARGE SCALE GENOMIC DNA]</scope>
    <source>
        <strain evidence="3 4">DSM 44624</strain>
    </source>
</reference>
<comment type="caution">
    <text evidence="3">The sequence shown here is derived from an EMBL/GenBank/DDBJ whole genome shotgun (WGS) entry which is preliminary data.</text>
</comment>
<evidence type="ECO:0000313" key="4">
    <source>
        <dbReference type="Proteomes" id="UP000192441"/>
    </source>
</evidence>
<proteinExistence type="predicted"/>
<feature type="chain" id="PRO_5041695946" description="DUF4189 domain-containing protein" evidence="1">
    <location>
        <begin position="34"/>
        <end position="132"/>
    </location>
</feature>
<evidence type="ECO:0000256" key="1">
    <source>
        <dbReference type="SAM" id="SignalP"/>
    </source>
</evidence>
<dbReference type="RefSeq" id="WP_083131162.1">
    <property type="nucleotide sequence ID" value="NZ_AP022606.1"/>
</dbReference>
<accession>A0AA91M0A7</accession>
<name>A0AA91M0A7_9MYCO</name>
<evidence type="ECO:0000313" key="3">
    <source>
        <dbReference type="EMBL" id="ORA39681.1"/>
    </source>
</evidence>
<organism evidence="3 4">
    <name type="scientific">Mycobacterium branderi</name>
    <dbReference type="NCBI Taxonomy" id="43348"/>
    <lineage>
        <taxon>Bacteria</taxon>
        <taxon>Bacillati</taxon>
        <taxon>Actinomycetota</taxon>
        <taxon>Actinomycetes</taxon>
        <taxon>Mycobacteriales</taxon>
        <taxon>Mycobacteriaceae</taxon>
        <taxon>Mycobacterium</taxon>
    </lineage>
</organism>
<dbReference type="Proteomes" id="UP000192441">
    <property type="component" value="Unassembled WGS sequence"/>
</dbReference>
<sequence>MTDTRFRTRAAIAAAGVAMAAAMTVAVAPGAYADDLWGACAAPANPNTSSYVMCTTGNSTQADAENHALGLCNYLKNRQCSVVVSFTDCGAVAGNGNQWAGGTGPSVEAAQQAAMGQLSGGTIVKSGCVAQG</sequence>
<keyword evidence="1" id="KW-0732">Signal</keyword>
<protein>
    <recommendedName>
        <fullName evidence="2">DUF4189 domain-containing protein</fullName>
    </recommendedName>
</protein>
<dbReference type="Pfam" id="PF13827">
    <property type="entry name" value="DUF4189"/>
    <property type="match status" value="1"/>
</dbReference>
<evidence type="ECO:0000259" key="2">
    <source>
        <dbReference type="Pfam" id="PF13827"/>
    </source>
</evidence>
<dbReference type="EMBL" id="MVHM01000003">
    <property type="protein sequence ID" value="ORA39681.1"/>
    <property type="molecule type" value="Genomic_DNA"/>
</dbReference>
<feature type="domain" description="DUF4189" evidence="2">
    <location>
        <begin position="37"/>
        <end position="120"/>
    </location>
</feature>